<protein>
    <submittedName>
        <fullName evidence="1">Uncharacterized protein</fullName>
    </submittedName>
</protein>
<comment type="caution">
    <text evidence="1">The sequence shown here is derived from an EMBL/GenBank/DDBJ whole genome shotgun (WGS) entry which is preliminary data.</text>
</comment>
<gene>
    <name evidence="1" type="ORF">F2Q69_00029222</name>
</gene>
<accession>A0A8S9S748</accession>
<evidence type="ECO:0000313" key="2">
    <source>
        <dbReference type="Proteomes" id="UP000712600"/>
    </source>
</evidence>
<sequence length="144" mass="16359">MFHQIREKIRQSITLKKKSGPGKFVVPCLIGSIDYLNALSDTGSSVRILPKVMAHHQAQRNSSQLLGRAVMATLGEVWDMQTIKLFLTLIDPTVYYDLVRVVKQQTGYMEIGGNLGFIAFCRCNHETDEESEIGALIELNWRYR</sequence>
<proteinExistence type="predicted"/>
<name>A0A8S9S748_BRACR</name>
<organism evidence="1 2">
    <name type="scientific">Brassica cretica</name>
    <name type="common">Mustard</name>
    <dbReference type="NCBI Taxonomy" id="69181"/>
    <lineage>
        <taxon>Eukaryota</taxon>
        <taxon>Viridiplantae</taxon>
        <taxon>Streptophyta</taxon>
        <taxon>Embryophyta</taxon>
        <taxon>Tracheophyta</taxon>
        <taxon>Spermatophyta</taxon>
        <taxon>Magnoliopsida</taxon>
        <taxon>eudicotyledons</taxon>
        <taxon>Gunneridae</taxon>
        <taxon>Pentapetalae</taxon>
        <taxon>rosids</taxon>
        <taxon>malvids</taxon>
        <taxon>Brassicales</taxon>
        <taxon>Brassicaceae</taxon>
        <taxon>Brassiceae</taxon>
        <taxon>Brassica</taxon>
    </lineage>
</organism>
<dbReference type="AlphaFoldDB" id="A0A8S9S748"/>
<evidence type="ECO:0000313" key="1">
    <source>
        <dbReference type="EMBL" id="KAF3589060.1"/>
    </source>
</evidence>
<dbReference type="EMBL" id="QGKX02000088">
    <property type="protein sequence ID" value="KAF3589060.1"/>
    <property type="molecule type" value="Genomic_DNA"/>
</dbReference>
<dbReference type="Proteomes" id="UP000712600">
    <property type="component" value="Unassembled WGS sequence"/>
</dbReference>
<reference evidence="1" key="1">
    <citation type="submission" date="2019-12" db="EMBL/GenBank/DDBJ databases">
        <title>Genome sequencing and annotation of Brassica cretica.</title>
        <authorList>
            <person name="Studholme D.J."/>
            <person name="Sarris P."/>
        </authorList>
    </citation>
    <scope>NUCLEOTIDE SEQUENCE</scope>
    <source>
        <strain evidence="1">PFS-109/04</strain>
        <tissue evidence="1">Leaf</tissue>
    </source>
</reference>